<dbReference type="Pfam" id="PF12833">
    <property type="entry name" value="HTH_18"/>
    <property type="match status" value="1"/>
</dbReference>
<dbReference type="AlphaFoldDB" id="A0A4V2JFP9"/>
<name>A0A4V2JFP9_9BURK</name>
<dbReference type="EMBL" id="SIXI01000003">
    <property type="protein sequence ID" value="TBO31378.1"/>
    <property type="molecule type" value="Genomic_DNA"/>
</dbReference>
<keyword evidence="3" id="KW-0804">Transcription</keyword>
<sequence length="375" mass="41195">MPSVHIRTRSGPHSRAAPVPWPRPFMLISPINFKILATALDIEGHDGMRALQAVGFRDLDEVAEDGPWLPAEQLDRMMAEAIHVSGDDTFGLVVGRSLALMRYGPIAPLAMSSPSLRQILADVRRFGRLLLPEAEWELVESGGLAGIRVQPVVHGGLSGHFRCDQVATSGMMLLRMVGWGPNDIVRVDLPYHPRPEQMPRYQGVFGALLNPGAAHCTLWFDPRLLDLHMPTSDPVANVAARARAESALAAMQAGSDLAETVREWLLASLPRWPSVQETAAQLRMTERSLRRQLEQLGTSHAELLQSCQVLMAERLLADAERPIKQVADALGFGSVHSFHRAFRRWRGETPGGWRDRQLGLSPVPAIPGMATADAD</sequence>
<dbReference type="PANTHER" id="PTHR47894">
    <property type="entry name" value="HTH-TYPE TRANSCRIPTIONAL REGULATOR GADX"/>
    <property type="match status" value="1"/>
</dbReference>
<evidence type="ECO:0000313" key="6">
    <source>
        <dbReference type="EMBL" id="TBO31378.1"/>
    </source>
</evidence>
<keyword evidence="1" id="KW-0805">Transcription regulation</keyword>
<evidence type="ECO:0000259" key="5">
    <source>
        <dbReference type="PROSITE" id="PS01124"/>
    </source>
</evidence>
<organism evidence="6 7">
    <name type="scientific">Aquabacterium lacunae</name>
    <dbReference type="NCBI Taxonomy" id="2528630"/>
    <lineage>
        <taxon>Bacteria</taxon>
        <taxon>Pseudomonadati</taxon>
        <taxon>Pseudomonadota</taxon>
        <taxon>Betaproteobacteria</taxon>
        <taxon>Burkholderiales</taxon>
        <taxon>Aquabacterium</taxon>
    </lineage>
</organism>
<gene>
    <name evidence="6" type="ORF">EYS42_09065</name>
</gene>
<reference evidence="6 7" key="1">
    <citation type="submission" date="2019-02" db="EMBL/GenBank/DDBJ databases">
        <title>Aquabacterium sp. strain KMB7.</title>
        <authorList>
            <person name="Chen W.-M."/>
        </authorList>
    </citation>
    <scope>NUCLEOTIDE SEQUENCE [LARGE SCALE GENOMIC DNA]</scope>
    <source>
        <strain evidence="6 7">KMB7</strain>
    </source>
</reference>
<dbReference type="SUPFAM" id="SSF46689">
    <property type="entry name" value="Homeodomain-like"/>
    <property type="match status" value="1"/>
</dbReference>
<dbReference type="InterPro" id="IPR018060">
    <property type="entry name" value="HTH_AraC"/>
</dbReference>
<dbReference type="Proteomes" id="UP000292120">
    <property type="component" value="Unassembled WGS sequence"/>
</dbReference>
<feature type="region of interest" description="Disordered" evidence="4">
    <location>
        <begin position="356"/>
        <end position="375"/>
    </location>
</feature>
<dbReference type="InterPro" id="IPR032687">
    <property type="entry name" value="AraC-type_N"/>
</dbReference>
<dbReference type="InterPro" id="IPR009057">
    <property type="entry name" value="Homeodomain-like_sf"/>
</dbReference>
<dbReference type="PROSITE" id="PS00041">
    <property type="entry name" value="HTH_ARAC_FAMILY_1"/>
    <property type="match status" value="1"/>
</dbReference>
<dbReference type="Pfam" id="PF12625">
    <property type="entry name" value="Arabinose_bd"/>
    <property type="match status" value="1"/>
</dbReference>
<dbReference type="SMART" id="SM00342">
    <property type="entry name" value="HTH_ARAC"/>
    <property type="match status" value="1"/>
</dbReference>
<dbReference type="GO" id="GO:0003700">
    <property type="term" value="F:DNA-binding transcription factor activity"/>
    <property type="evidence" value="ECO:0007669"/>
    <property type="project" value="InterPro"/>
</dbReference>
<dbReference type="Gene3D" id="1.10.10.60">
    <property type="entry name" value="Homeodomain-like"/>
    <property type="match status" value="1"/>
</dbReference>
<dbReference type="InterPro" id="IPR018062">
    <property type="entry name" value="HTH_AraC-typ_CS"/>
</dbReference>
<dbReference type="PROSITE" id="PS01124">
    <property type="entry name" value="HTH_ARAC_FAMILY_2"/>
    <property type="match status" value="1"/>
</dbReference>
<dbReference type="OrthoDB" id="6506763at2"/>
<dbReference type="GO" id="GO:0005829">
    <property type="term" value="C:cytosol"/>
    <property type="evidence" value="ECO:0007669"/>
    <property type="project" value="TreeGrafter"/>
</dbReference>
<comment type="caution">
    <text evidence="6">The sequence shown here is derived from an EMBL/GenBank/DDBJ whole genome shotgun (WGS) entry which is preliminary data.</text>
</comment>
<evidence type="ECO:0000313" key="7">
    <source>
        <dbReference type="Proteomes" id="UP000292120"/>
    </source>
</evidence>
<evidence type="ECO:0000256" key="4">
    <source>
        <dbReference type="SAM" id="MobiDB-lite"/>
    </source>
</evidence>
<keyword evidence="2" id="KW-0238">DNA-binding</keyword>
<evidence type="ECO:0000256" key="1">
    <source>
        <dbReference type="ARBA" id="ARBA00023015"/>
    </source>
</evidence>
<dbReference type="PANTHER" id="PTHR47894:SF1">
    <property type="entry name" value="HTH-TYPE TRANSCRIPTIONAL REGULATOR VQSM"/>
    <property type="match status" value="1"/>
</dbReference>
<feature type="domain" description="HTH araC/xylS-type" evidence="5">
    <location>
        <begin position="259"/>
        <end position="356"/>
    </location>
</feature>
<accession>A0A4V2JFP9</accession>
<protein>
    <submittedName>
        <fullName evidence="6">AraC family transcriptional regulator</fullName>
    </submittedName>
</protein>
<dbReference type="GO" id="GO:0000976">
    <property type="term" value="F:transcription cis-regulatory region binding"/>
    <property type="evidence" value="ECO:0007669"/>
    <property type="project" value="TreeGrafter"/>
</dbReference>
<evidence type="ECO:0000256" key="2">
    <source>
        <dbReference type="ARBA" id="ARBA00023125"/>
    </source>
</evidence>
<evidence type="ECO:0000256" key="3">
    <source>
        <dbReference type="ARBA" id="ARBA00023163"/>
    </source>
</evidence>
<keyword evidence="7" id="KW-1185">Reference proteome</keyword>
<proteinExistence type="predicted"/>